<sequence>MCLKFLSKRQNYRKIQDRPLLVSLDRRRDDQTLTAMLPSVNAPRHIDSPSVNKESDRIILAARGDPVATQDGIAKRRQEP</sequence>
<comment type="caution">
    <text evidence="1">The sequence shown here is derived from an EMBL/GenBank/DDBJ whole genome shotgun (WGS) entry which is preliminary data.</text>
</comment>
<dbReference type="Proteomes" id="UP000078389">
    <property type="component" value="Unassembled WGS sequence"/>
</dbReference>
<dbReference type="STRING" id="1770058.A3840_08900"/>
<name>A0A178I092_9HYPH</name>
<evidence type="ECO:0000313" key="1">
    <source>
        <dbReference type="EMBL" id="OAM77618.1"/>
    </source>
</evidence>
<gene>
    <name evidence="1" type="ORF">A3840_08900</name>
</gene>
<dbReference type="AlphaFoldDB" id="A0A178I092"/>
<accession>A0A178I092</accession>
<protein>
    <submittedName>
        <fullName evidence="1">Uncharacterized protein</fullName>
    </submittedName>
</protein>
<keyword evidence="2" id="KW-1185">Reference proteome</keyword>
<organism evidence="1 2">
    <name type="scientific">Devosia elaeis</name>
    <dbReference type="NCBI Taxonomy" id="1770058"/>
    <lineage>
        <taxon>Bacteria</taxon>
        <taxon>Pseudomonadati</taxon>
        <taxon>Pseudomonadota</taxon>
        <taxon>Alphaproteobacteria</taxon>
        <taxon>Hyphomicrobiales</taxon>
        <taxon>Devosiaceae</taxon>
        <taxon>Devosia</taxon>
    </lineage>
</organism>
<reference evidence="1 2" key="1">
    <citation type="submission" date="2016-03" db="EMBL/GenBank/DDBJ databases">
        <title>Genome sequencing of Devosia sp. S37.</title>
        <authorList>
            <person name="Mohd Nor M."/>
        </authorList>
    </citation>
    <scope>NUCLEOTIDE SEQUENCE [LARGE SCALE GENOMIC DNA]</scope>
    <source>
        <strain evidence="1 2">S37</strain>
    </source>
</reference>
<proteinExistence type="predicted"/>
<evidence type="ECO:0000313" key="2">
    <source>
        <dbReference type="Proteomes" id="UP000078389"/>
    </source>
</evidence>
<dbReference type="EMBL" id="LVVY01000080">
    <property type="protein sequence ID" value="OAM77618.1"/>
    <property type="molecule type" value="Genomic_DNA"/>
</dbReference>